<dbReference type="EMBL" id="JACIDU010000010">
    <property type="protein sequence ID" value="MBB4104193.1"/>
    <property type="molecule type" value="Genomic_DNA"/>
</dbReference>
<evidence type="ECO:0000256" key="1">
    <source>
        <dbReference type="SAM" id="MobiDB-lite"/>
    </source>
</evidence>
<dbReference type="GO" id="GO:0005840">
    <property type="term" value="C:ribosome"/>
    <property type="evidence" value="ECO:0007669"/>
    <property type="project" value="UniProtKB-KW"/>
</dbReference>
<keyword evidence="4" id="KW-1185">Reference proteome</keyword>
<reference evidence="3 4" key="1">
    <citation type="submission" date="2020-08" db="EMBL/GenBank/DDBJ databases">
        <title>Genomic Encyclopedia of Type Strains, Phase IV (KMG-IV): sequencing the most valuable type-strain genomes for metagenomic binning, comparative biology and taxonomic classification.</title>
        <authorList>
            <person name="Goeker M."/>
        </authorList>
    </citation>
    <scope>NUCLEOTIDE SEQUENCE [LARGE SCALE GENOMIC DNA]</scope>
    <source>
        <strain evidence="3 4">DSM 26385</strain>
    </source>
</reference>
<dbReference type="AlphaFoldDB" id="A0A7W6K2W1"/>
<evidence type="ECO:0000256" key="2">
    <source>
        <dbReference type="SAM" id="Phobius"/>
    </source>
</evidence>
<proteinExistence type="predicted"/>
<evidence type="ECO:0000313" key="3">
    <source>
        <dbReference type="EMBL" id="MBB4104193.1"/>
    </source>
</evidence>
<dbReference type="RefSeq" id="WP_183793277.1">
    <property type="nucleotide sequence ID" value="NZ_JACIDU010000010.1"/>
</dbReference>
<feature type="region of interest" description="Disordered" evidence="1">
    <location>
        <begin position="1"/>
        <end position="21"/>
    </location>
</feature>
<feature type="transmembrane region" description="Helical" evidence="2">
    <location>
        <begin position="27"/>
        <end position="45"/>
    </location>
</feature>
<comment type="caution">
    <text evidence="3">The sequence shown here is derived from an EMBL/GenBank/DDBJ whole genome shotgun (WGS) entry which is preliminary data.</text>
</comment>
<protein>
    <submittedName>
        <fullName evidence="3">Ribosomal protein S12</fullName>
    </submittedName>
</protein>
<sequence length="48" mass="5324">MSNVVEFKRPPKPKEPKKPNPALRKGLIWLGVIAALIAVWAFFHLTGG</sequence>
<keyword evidence="3" id="KW-0687">Ribonucleoprotein</keyword>
<organism evidence="3 4">
    <name type="scientific">Allorhizobium borbori</name>
    <dbReference type="NCBI Taxonomy" id="485907"/>
    <lineage>
        <taxon>Bacteria</taxon>
        <taxon>Pseudomonadati</taxon>
        <taxon>Pseudomonadota</taxon>
        <taxon>Alphaproteobacteria</taxon>
        <taxon>Hyphomicrobiales</taxon>
        <taxon>Rhizobiaceae</taxon>
        <taxon>Rhizobium/Agrobacterium group</taxon>
        <taxon>Allorhizobium</taxon>
    </lineage>
</organism>
<dbReference type="Proteomes" id="UP000584824">
    <property type="component" value="Unassembled WGS sequence"/>
</dbReference>
<accession>A0A7W6K2W1</accession>
<keyword evidence="3" id="KW-0689">Ribosomal protein</keyword>
<keyword evidence="2" id="KW-0472">Membrane</keyword>
<keyword evidence="2" id="KW-0812">Transmembrane</keyword>
<feature type="compositionally biased region" description="Basic and acidic residues" evidence="1">
    <location>
        <begin position="1"/>
        <end position="18"/>
    </location>
</feature>
<keyword evidence="2" id="KW-1133">Transmembrane helix</keyword>
<gene>
    <name evidence="3" type="ORF">GGQ66_002766</name>
</gene>
<name>A0A7W6K2W1_9HYPH</name>
<evidence type="ECO:0000313" key="4">
    <source>
        <dbReference type="Proteomes" id="UP000584824"/>
    </source>
</evidence>